<keyword evidence="3" id="KW-0862">Zinc</keyword>
<proteinExistence type="predicted"/>
<reference evidence="6" key="1">
    <citation type="submission" date="2022-01" db="UniProtKB">
        <authorList>
            <consortium name="EnsemblMetazoa"/>
        </authorList>
    </citation>
    <scope>IDENTIFICATION</scope>
</reference>
<dbReference type="PANTHER" id="PTHR39490:SF8">
    <property type="entry name" value="ZINC FINGER FYVE DOMAIN-CONTAINING PROTEIN 21"/>
    <property type="match status" value="1"/>
</dbReference>
<dbReference type="SUPFAM" id="SSF57903">
    <property type="entry name" value="FYVE/PHD zinc finger"/>
    <property type="match status" value="1"/>
</dbReference>
<evidence type="ECO:0000313" key="6">
    <source>
        <dbReference type="EnsemblMetazoa" id="XP_024086136.1"/>
    </source>
</evidence>
<keyword evidence="2 4" id="KW-0863">Zinc-finger</keyword>
<keyword evidence="1" id="KW-0479">Metal-binding</keyword>
<keyword evidence="7" id="KW-1185">Reference proteome</keyword>
<evidence type="ECO:0000256" key="3">
    <source>
        <dbReference type="ARBA" id="ARBA00022833"/>
    </source>
</evidence>
<dbReference type="OrthoDB" id="10018316at2759"/>
<feature type="domain" description="FYVE-type" evidence="5">
    <location>
        <begin position="42"/>
        <end position="102"/>
    </location>
</feature>
<dbReference type="GeneID" id="106665561"/>
<dbReference type="InterPro" id="IPR032031">
    <property type="entry name" value="ZFYVE21_C"/>
</dbReference>
<name>A0A8I6SPV6_CIMLE</name>
<evidence type="ECO:0000259" key="5">
    <source>
        <dbReference type="PROSITE" id="PS50178"/>
    </source>
</evidence>
<dbReference type="Pfam" id="PF16696">
    <property type="entry name" value="ZFYVE21_C"/>
    <property type="match status" value="1"/>
</dbReference>
<dbReference type="Gene3D" id="3.30.40.10">
    <property type="entry name" value="Zinc/RING finger domain, C3HC4 (zinc finger)"/>
    <property type="match status" value="1"/>
</dbReference>
<dbReference type="GO" id="GO:0008270">
    <property type="term" value="F:zinc ion binding"/>
    <property type="evidence" value="ECO:0007669"/>
    <property type="project" value="UniProtKB-KW"/>
</dbReference>
<dbReference type="EnsemblMetazoa" id="XM_024230368.1">
    <property type="protein sequence ID" value="XP_024086136.1"/>
    <property type="gene ID" value="LOC106665561"/>
</dbReference>
<dbReference type="PANTHER" id="PTHR39490">
    <property type="entry name" value="ARRESTIN DOMAIN-CONTAINING PROTEIN D"/>
    <property type="match status" value="1"/>
</dbReference>
<accession>A0A8I6SPV6</accession>
<organism evidence="6 7">
    <name type="scientific">Cimex lectularius</name>
    <name type="common">Bed bug</name>
    <name type="synonym">Acanthia lectularia</name>
    <dbReference type="NCBI Taxonomy" id="79782"/>
    <lineage>
        <taxon>Eukaryota</taxon>
        <taxon>Metazoa</taxon>
        <taxon>Ecdysozoa</taxon>
        <taxon>Arthropoda</taxon>
        <taxon>Hexapoda</taxon>
        <taxon>Insecta</taxon>
        <taxon>Pterygota</taxon>
        <taxon>Neoptera</taxon>
        <taxon>Paraneoptera</taxon>
        <taxon>Hemiptera</taxon>
        <taxon>Heteroptera</taxon>
        <taxon>Panheteroptera</taxon>
        <taxon>Cimicomorpha</taxon>
        <taxon>Cimicidae</taxon>
        <taxon>Cimex</taxon>
    </lineage>
</organism>
<evidence type="ECO:0000313" key="7">
    <source>
        <dbReference type="Proteomes" id="UP000494040"/>
    </source>
</evidence>
<sequence length="215" mass="24952">MLPFFNMEGKKLIKSKSGFRMVAVDETRTSPLFINEPLWTPDKEATNCRRCSVKFGFTTRKHHCRRCGFIYCNKCSERMLDLPRMCFIDPVRICLNCEEETKQENRFFQHDLKVLMNGALFILNNNKSSDLLLHCKLSLDHRTLVFEGSQLNPILLDEITYLCVETDQKSGKSNLEITYTEEGQVEKISFCTTKDIQERQAGNEWMKAMKQLGAS</sequence>
<dbReference type="CDD" id="cd15727">
    <property type="entry name" value="FYVE_ZF21"/>
    <property type="match status" value="1"/>
</dbReference>
<dbReference type="RefSeq" id="XP_024086136.1">
    <property type="nucleotide sequence ID" value="XM_024230368.1"/>
</dbReference>
<dbReference type="Gene3D" id="2.30.29.160">
    <property type="entry name" value="Zinc finger FYVE domain-containing protein 21, C-terminal"/>
    <property type="match status" value="1"/>
</dbReference>
<dbReference type="Proteomes" id="UP000494040">
    <property type="component" value="Unassembled WGS sequence"/>
</dbReference>
<dbReference type="InterPro" id="IPR038632">
    <property type="entry name" value="ZFYVE21_C_sf"/>
</dbReference>
<dbReference type="AlphaFoldDB" id="A0A8I6SPV6"/>
<dbReference type="InterPro" id="IPR013083">
    <property type="entry name" value="Znf_RING/FYVE/PHD"/>
</dbReference>
<evidence type="ECO:0000256" key="2">
    <source>
        <dbReference type="ARBA" id="ARBA00022771"/>
    </source>
</evidence>
<dbReference type="Pfam" id="PF01363">
    <property type="entry name" value="FYVE"/>
    <property type="match status" value="1"/>
</dbReference>
<evidence type="ECO:0000256" key="1">
    <source>
        <dbReference type="ARBA" id="ARBA00022723"/>
    </source>
</evidence>
<dbReference type="PROSITE" id="PS50178">
    <property type="entry name" value="ZF_FYVE"/>
    <property type="match status" value="1"/>
</dbReference>
<dbReference type="SMART" id="SM00064">
    <property type="entry name" value="FYVE"/>
    <property type="match status" value="1"/>
</dbReference>
<dbReference type="InterPro" id="IPR000306">
    <property type="entry name" value="Znf_FYVE"/>
</dbReference>
<protein>
    <recommendedName>
        <fullName evidence="5">FYVE-type domain-containing protein</fullName>
    </recommendedName>
</protein>
<dbReference type="InterPro" id="IPR017455">
    <property type="entry name" value="Znf_FYVE-rel"/>
</dbReference>
<evidence type="ECO:0000256" key="4">
    <source>
        <dbReference type="PROSITE-ProRule" id="PRU00091"/>
    </source>
</evidence>
<dbReference type="InterPro" id="IPR052113">
    <property type="entry name" value="FYVE-type_Zinc_Finger"/>
</dbReference>
<dbReference type="InterPro" id="IPR011011">
    <property type="entry name" value="Znf_FYVE_PHD"/>
</dbReference>